<accession>A0A9P5MW96</accession>
<dbReference type="OrthoDB" id="10253115at2759"/>
<dbReference type="AlphaFoldDB" id="A0A9P5MW96"/>
<dbReference type="PANTHER" id="PTHR43201">
    <property type="entry name" value="ACYL-COA SYNTHETASE"/>
    <property type="match status" value="1"/>
</dbReference>
<dbReference type="EMBL" id="WHVB01000008">
    <property type="protein sequence ID" value="KAF8480258.1"/>
    <property type="molecule type" value="Genomic_DNA"/>
</dbReference>
<dbReference type="Pfam" id="PF13193">
    <property type="entry name" value="AMP-binding_C"/>
    <property type="match status" value="1"/>
</dbReference>
<comment type="caution">
    <text evidence="3">The sequence shown here is derived from an EMBL/GenBank/DDBJ whole genome shotgun (WGS) entry which is preliminary data.</text>
</comment>
<dbReference type="GO" id="GO:0031956">
    <property type="term" value="F:medium-chain fatty acid-CoA ligase activity"/>
    <property type="evidence" value="ECO:0007669"/>
    <property type="project" value="TreeGrafter"/>
</dbReference>
<dbReference type="InterPro" id="IPR045851">
    <property type="entry name" value="AMP-bd_C_sf"/>
</dbReference>
<proteinExistence type="predicted"/>
<dbReference type="Gene3D" id="3.40.50.12780">
    <property type="entry name" value="N-terminal domain of ligase-like"/>
    <property type="match status" value="1"/>
</dbReference>
<evidence type="ECO:0000313" key="4">
    <source>
        <dbReference type="Proteomes" id="UP000759537"/>
    </source>
</evidence>
<keyword evidence="4" id="KW-1185">Reference proteome</keyword>
<dbReference type="InterPro" id="IPR042099">
    <property type="entry name" value="ANL_N_sf"/>
</dbReference>
<evidence type="ECO:0000259" key="1">
    <source>
        <dbReference type="Pfam" id="PF00501"/>
    </source>
</evidence>
<reference evidence="3" key="1">
    <citation type="submission" date="2019-10" db="EMBL/GenBank/DDBJ databases">
        <authorList>
            <consortium name="DOE Joint Genome Institute"/>
            <person name="Kuo A."/>
            <person name="Miyauchi S."/>
            <person name="Kiss E."/>
            <person name="Drula E."/>
            <person name="Kohler A."/>
            <person name="Sanchez-Garcia M."/>
            <person name="Andreopoulos B."/>
            <person name="Barry K.W."/>
            <person name="Bonito G."/>
            <person name="Buee M."/>
            <person name="Carver A."/>
            <person name="Chen C."/>
            <person name="Cichocki N."/>
            <person name="Clum A."/>
            <person name="Culley D."/>
            <person name="Crous P.W."/>
            <person name="Fauchery L."/>
            <person name="Girlanda M."/>
            <person name="Hayes R."/>
            <person name="Keri Z."/>
            <person name="LaButti K."/>
            <person name="Lipzen A."/>
            <person name="Lombard V."/>
            <person name="Magnuson J."/>
            <person name="Maillard F."/>
            <person name="Morin E."/>
            <person name="Murat C."/>
            <person name="Nolan M."/>
            <person name="Ohm R."/>
            <person name="Pangilinan J."/>
            <person name="Pereira M."/>
            <person name="Perotto S."/>
            <person name="Peter M."/>
            <person name="Riley R."/>
            <person name="Sitrit Y."/>
            <person name="Stielow B."/>
            <person name="Szollosi G."/>
            <person name="Zifcakova L."/>
            <person name="Stursova M."/>
            <person name="Spatafora J.W."/>
            <person name="Tedersoo L."/>
            <person name="Vaario L.-M."/>
            <person name="Yamada A."/>
            <person name="Yan M."/>
            <person name="Wang P."/>
            <person name="Xu J."/>
            <person name="Bruns T."/>
            <person name="Baldrian P."/>
            <person name="Vilgalys R."/>
            <person name="Henrissat B."/>
            <person name="Grigoriev I.V."/>
            <person name="Hibbett D."/>
            <person name="Nagy L.G."/>
            <person name="Martin F.M."/>
        </authorList>
    </citation>
    <scope>NUCLEOTIDE SEQUENCE</scope>
    <source>
        <strain evidence="3">Prilba</strain>
    </source>
</reference>
<name>A0A9P5MW96_9AGAM</name>
<dbReference type="InterPro" id="IPR025110">
    <property type="entry name" value="AMP-bd_C"/>
</dbReference>
<organism evidence="3 4">
    <name type="scientific">Russula ochroleuca</name>
    <dbReference type="NCBI Taxonomy" id="152965"/>
    <lineage>
        <taxon>Eukaryota</taxon>
        <taxon>Fungi</taxon>
        <taxon>Dikarya</taxon>
        <taxon>Basidiomycota</taxon>
        <taxon>Agaricomycotina</taxon>
        <taxon>Agaricomycetes</taxon>
        <taxon>Russulales</taxon>
        <taxon>Russulaceae</taxon>
        <taxon>Russula</taxon>
    </lineage>
</organism>
<evidence type="ECO:0000313" key="3">
    <source>
        <dbReference type="EMBL" id="KAF8480258.1"/>
    </source>
</evidence>
<dbReference type="PROSITE" id="PS00455">
    <property type="entry name" value="AMP_BINDING"/>
    <property type="match status" value="1"/>
</dbReference>
<dbReference type="GO" id="GO:0006631">
    <property type="term" value="P:fatty acid metabolic process"/>
    <property type="evidence" value="ECO:0007669"/>
    <property type="project" value="TreeGrafter"/>
</dbReference>
<sequence length="637" mass="70869">MLAHKLPRLVSLRSPSFRQITLSAVEGARDPPLDNRTLPEYFSAEVLSRRPDHPALICRQERPRAHGGPLSRNMRVEGHLAWDFSEFDSHIRALARGLVGLGVKKGDRIGVIMGNTSAYAMLQWACASIGAILVTINPAYRTRELVEAIRLVGISHLFLVPQIRTSSYLTLLAEALPSLRKFSPGDIQEEALPDLMHVIVVDNTHQPKRFHEMLGDIHCAVDFREVLLWQDGDTKENRLVEECIKALDKDDVINIQFTSGTTGAPKAVSLTHHSLLNNSISIGQAMRLTANDIVCNPPPLFHCFDKWTPWSMQYARLVLGNLAAWSHGSAIVYPSEIYCPRAIVDAVINEHCTALHGVPTHFLGVLAEVERRQEAGEELDFSQLRTGIAAGSPIPIELMKQLITKLNLHELTIAYGMTETSPVSFQTTPMDSITQRVETVGKVRPHVMAKVVDPAGNIVPVNTPGELLVSGYLLQKGYWSDKDQTDMVMRKDENGRSWMHTGDEVTLDVDGYLRIAGRLKDIIIRGGENLFPVQIENALTSNPHILEAAAVSVPDKRYGEVVGAWIKPKAGVTLSRESVRKIVWESMNPQNAPAWVWFIGEDGTPNELPKTASGKVQKHILRRWSRELAERRIGLVQ</sequence>
<protein>
    <submittedName>
        <fullName evidence="3">Acetyl-CoA synthetase-like protein</fullName>
    </submittedName>
</protein>
<dbReference type="Gene3D" id="3.30.300.30">
    <property type="match status" value="1"/>
</dbReference>
<feature type="domain" description="AMP-dependent synthetase/ligase" evidence="1">
    <location>
        <begin position="48"/>
        <end position="479"/>
    </location>
</feature>
<dbReference type="SUPFAM" id="SSF56801">
    <property type="entry name" value="Acetyl-CoA synthetase-like"/>
    <property type="match status" value="1"/>
</dbReference>
<dbReference type="Pfam" id="PF00501">
    <property type="entry name" value="AMP-binding"/>
    <property type="match status" value="1"/>
</dbReference>
<dbReference type="PANTHER" id="PTHR43201:SF30">
    <property type="entry name" value="AMP-DEPENDENT SYNTHETASE_LIGASE DOMAIN-CONTAINING PROTEIN"/>
    <property type="match status" value="1"/>
</dbReference>
<dbReference type="InterPro" id="IPR000873">
    <property type="entry name" value="AMP-dep_synth/lig_dom"/>
</dbReference>
<feature type="domain" description="AMP-binding enzyme C-terminal" evidence="2">
    <location>
        <begin position="534"/>
        <end position="615"/>
    </location>
</feature>
<gene>
    <name evidence="3" type="ORF">DFH94DRAFT_630527</name>
</gene>
<dbReference type="Proteomes" id="UP000759537">
    <property type="component" value="Unassembled WGS sequence"/>
</dbReference>
<evidence type="ECO:0000259" key="2">
    <source>
        <dbReference type="Pfam" id="PF13193"/>
    </source>
</evidence>
<reference evidence="3" key="2">
    <citation type="journal article" date="2020" name="Nat. Commun.">
        <title>Large-scale genome sequencing of mycorrhizal fungi provides insights into the early evolution of symbiotic traits.</title>
        <authorList>
            <person name="Miyauchi S."/>
            <person name="Kiss E."/>
            <person name="Kuo A."/>
            <person name="Drula E."/>
            <person name="Kohler A."/>
            <person name="Sanchez-Garcia M."/>
            <person name="Morin E."/>
            <person name="Andreopoulos B."/>
            <person name="Barry K.W."/>
            <person name="Bonito G."/>
            <person name="Buee M."/>
            <person name="Carver A."/>
            <person name="Chen C."/>
            <person name="Cichocki N."/>
            <person name="Clum A."/>
            <person name="Culley D."/>
            <person name="Crous P.W."/>
            <person name="Fauchery L."/>
            <person name="Girlanda M."/>
            <person name="Hayes R.D."/>
            <person name="Keri Z."/>
            <person name="LaButti K."/>
            <person name="Lipzen A."/>
            <person name="Lombard V."/>
            <person name="Magnuson J."/>
            <person name="Maillard F."/>
            <person name="Murat C."/>
            <person name="Nolan M."/>
            <person name="Ohm R.A."/>
            <person name="Pangilinan J."/>
            <person name="Pereira M.F."/>
            <person name="Perotto S."/>
            <person name="Peter M."/>
            <person name="Pfister S."/>
            <person name="Riley R."/>
            <person name="Sitrit Y."/>
            <person name="Stielow J.B."/>
            <person name="Szollosi G."/>
            <person name="Zifcakova L."/>
            <person name="Stursova M."/>
            <person name="Spatafora J.W."/>
            <person name="Tedersoo L."/>
            <person name="Vaario L.M."/>
            <person name="Yamada A."/>
            <person name="Yan M."/>
            <person name="Wang P."/>
            <person name="Xu J."/>
            <person name="Bruns T."/>
            <person name="Baldrian P."/>
            <person name="Vilgalys R."/>
            <person name="Dunand C."/>
            <person name="Henrissat B."/>
            <person name="Grigoriev I.V."/>
            <person name="Hibbett D."/>
            <person name="Nagy L.G."/>
            <person name="Martin F.M."/>
        </authorList>
    </citation>
    <scope>NUCLEOTIDE SEQUENCE</scope>
    <source>
        <strain evidence="3">Prilba</strain>
    </source>
</reference>
<dbReference type="InterPro" id="IPR020845">
    <property type="entry name" value="AMP-binding_CS"/>
</dbReference>